<feature type="compositionally biased region" description="Basic and acidic residues" evidence="1">
    <location>
        <begin position="76"/>
        <end position="92"/>
    </location>
</feature>
<gene>
    <name evidence="3" type="ORF">BJ508DRAFT_316248</name>
</gene>
<dbReference type="EMBL" id="ML120087">
    <property type="protein sequence ID" value="RPA70758.1"/>
    <property type="molecule type" value="Genomic_DNA"/>
</dbReference>
<feature type="compositionally biased region" description="Polar residues" evidence="1">
    <location>
        <begin position="1"/>
        <end position="41"/>
    </location>
</feature>
<evidence type="ECO:0000313" key="3">
    <source>
        <dbReference type="EMBL" id="RPA70758.1"/>
    </source>
</evidence>
<feature type="region of interest" description="Disordered" evidence="1">
    <location>
        <begin position="1"/>
        <end position="106"/>
    </location>
</feature>
<feature type="domain" description="DUF6532" evidence="2">
    <location>
        <begin position="137"/>
        <end position="244"/>
    </location>
</feature>
<evidence type="ECO:0000259" key="2">
    <source>
        <dbReference type="Pfam" id="PF20149"/>
    </source>
</evidence>
<sequence length="248" mass="27947">MSQQSSQRVSQEASQVESQEVSQEASQVESQGSSQEASQVDPTLGGMIGDDLAELTGRSDFVPTVPGATVNAGTGLDKERREAARKNATEKPSKRRRRDSNSTDGKRIRLSKKVGEILVEPYKKIFDITLARLWAEKGVLVDAFPQGTLFQEWVVEIWSEVCASLGYTEEDECFDILHENLQDVFDHMSKKFREARNAFRSSIKSFVQEIYGIHPVTMTRNEIKDEVQYLLGDDKVPFVCPPSQRKRD</sequence>
<reference evidence="3 4" key="1">
    <citation type="journal article" date="2018" name="Nat. Ecol. Evol.">
        <title>Pezizomycetes genomes reveal the molecular basis of ectomycorrhizal truffle lifestyle.</title>
        <authorList>
            <person name="Murat C."/>
            <person name="Payen T."/>
            <person name="Noel B."/>
            <person name="Kuo A."/>
            <person name="Morin E."/>
            <person name="Chen J."/>
            <person name="Kohler A."/>
            <person name="Krizsan K."/>
            <person name="Balestrini R."/>
            <person name="Da Silva C."/>
            <person name="Montanini B."/>
            <person name="Hainaut M."/>
            <person name="Levati E."/>
            <person name="Barry K.W."/>
            <person name="Belfiori B."/>
            <person name="Cichocki N."/>
            <person name="Clum A."/>
            <person name="Dockter R.B."/>
            <person name="Fauchery L."/>
            <person name="Guy J."/>
            <person name="Iotti M."/>
            <person name="Le Tacon F."/>
            <person name="Lindquist E.A."/>
            <person name="Lipzen A."/>
            <person name="Malagnac F."/>
            <person name="Mello A."/>
            <person name="Molinier V."/>
            <person name="Miyauchi S."/>
            <person name="Poulain J."/>
            <person name="Riccioni C."/>
            <person name="Rubini A."/>
            <person name="Sitrit Y."/>
            <person name="Splivallo R."/>
            <person name="Traeger S."/>
            <person name="Wang M."/>
            <person name="Zifcakova L."/>
            <person name="Wipf D."/>
            <person name="Zambonelli A."/>
            <person name="Paolocci F."/>
            <person name="Nowrousian M."/>
            <person name="Ottonello S."/>
            <person name="Baldrian P."/>
            <person name="Spatafora J.W."/>
            <person name="Henrissat B."/>
            <person name="Nagy L.G."/>
            <person name="Aury J.M."/>
            <person name="Wincker P."/>
            <person name="Grigoriev I.V."/>
            <person name="Bonfante P."/>
            <person name="Martin F.M."/>
        </authorList>
    </citation>
    <scope>NUCLEOTIDE SEQUENCE [LARGE SCALE GENOMIC DNA]</scope>
    <source>
        <strain evidence="3 4">RN42</strain>
    </source>
</reference>
<name>A0A3N4HC60_ASCIM</name>
<dbReference type="Proteomes" id="UP000275078">
    <property type="component" value="Unassembled WGS sequence"/>
</dbReference>
<feature type="non-terminal residue" evidence="3">
    <location>
        <position position="248"/>
    </location>
</feature>
<evidence type="ECO:0000256" key="1">
    <source>
        <dbReference type="SAM" id="MobiDB-lite"/>
    </source>
</evidence>
<dbReference type="Pfam" id="PF20149">
    <property type="entry name" value="DUF6532"/>
    <property type="match status" value="1"/>
</dbReference>
<organism evidence="3 4">
    <name type="scientific">Ascobolus immersus RN42</name>
    <dbReference type="NCBI Taxonomy" id="1160509"/>
    <lineage>
        <taxon>Eukaryota</taxon>
        <taxon>Fungi</taxon>
        <taxon>Dikarya</taxon>
        <taxon>Ascomycota</taxon>
        <taxon>Pezizomycotina</taxon>
        <taxon>Pezizomycetes</taxon>
        <taxon>Pezizales</taxon>
        <taxon>Ascobolaceae</taxon>
        <taxon>Ascobolus</taxon>
    </lineage>
</organism>
<dbReference type="InterPro" id="IPR045341">
    <property type="entry name" value="DUF6532"/>
</dbReference>
<dbReference type="AlphaFoldDB" id="A0A3N4HC60"/>
<protein>
    <recommendedName>
        <fullName evidence="2">DUF6532 domain-containing protein</fullName>
    </recommendedName>
</protein>
<proteinExistence type="predicted"/>
<keyword evidence="4" id="KW-1185">Reference proteome</keyword>
<accession>A0A3N4HC60</accession>
<evidence type="ECO:0000313" key="4">
    <source>
        <dbReference type="Proteomes" id="UP000275078"/>
    </source>
</evidence>